<feature type="signal peptide" evidence="2">
    <location>
        <begin position="1"/>
        <end position="22"/>
    </location>
</feature>
<dbReference type="PATRIC" id="fig|927665.4.peg.3855"/>
<accession>A0A0F5IVE1</accession>
<sequence length="565" mass="65060">MNRLIIYLTIWLLTGPCITMTAQDSVPPVYQNSARKAVMKLSTSLESGKSDYSVATDYEALAKTLMIQGEYEKAMNYLISARQLFYKIKNNEKIARVDREMARIQEIQGKIQEAILSYGNAAHLSQDTNFIELNTNDVNRLKNISNPVAQSPYIQRNIELLNTSYKPEQQEDRVAAFHQMANVNLVMDNKEAAIGNLNSILSEVKDKPVETIKVQREIAKVYAADSQQVKALASLQQSYDMALKEGHTIEAKKSLEQLVEQYRKGNQQWKALDLYADFMEKLEPLVKSDSTLIDQKFFQAHEARIAQLEKERILKDELIRKKNTFNYVLIGSIVLILIFLVFIVKAWYSIRRKNKKIALQSLRREMNPHFIFNSLNSVNQFIAQNNELEANKYLSSYSRLMRNIMENSNKDFTPLSTELEQLKEYLDLEHMRFSDKFVYETDVDESLDTDHISVPNMLIQPQLENAIWHGLRYKESGGLLKLSVKPEGNSLCVKIEDNGIGLKKSNELKTRHQKEHHSRGLTNTRERINLLNSLYGMHITIEITEKEGDDEDTGVIVLLRFPLIV</sequence>
<dbReference type="EMBL" id="AQHV01000020">
    <property type="protein sequence ID" value="KKB49122.1"/>
    <property type="molecule type" value="Genomic_DNA"/>
</dbReference>
<protein>
    <recommendedName>
        <fullName evidence="3">Signal transduction histidine kinase internal region domain-containing protein</fullName>
    </recommendedName>
</protein>
<dbReference type="STRING" id="927665.HMPREF1535_03748"/>
<evidence type="ECO:0000313" key="4">
    <source>
        <dbReference type="EMBL" id="KKB49122.1"/>
    </source>
</evidence>
<dbReference type="InterPro" id="IPR010559">
    <property type="entry name" value="Sig_transdc_His_kin_internal"/>
</dbReference>
<dbReference type="GO" id="GO:0000155">
    <property type="term" value="F:phosphorelay sensor kinase activity"/>
    <property type="evidence" value="ECO:0007669"/>
    <property type="project" value="InterPro"/>
</dbReference>
<dbReference type="Gene3D" id="3.30.565.10">
    <property type="entry name" value="Histidine kinase-like ATPase, C-terminal domain"/>
    <property type="match status" value="1"/>
</dbReference>
<dbReference type="Proteomes" id="UP000033047">
    <property type="component" value="Unassembled WGS sequence"/>
</dbReference>
<dbReference type="PANTHER" id="PTHR34220:SF7">
    <property type="entry name" value="SENSOR HISTIDINE KINASE YPDA"/>
    <property type="match status" value="1"/>
</dbReference>
<dbReference type="GO" id="GO:0016020">
    <property type="term" value="C:membrane"/>
    <property type="evidence" value="ECO:0007669"/>
    <property type="project" value="InterPro"/>
</dbReference>
<organism evidence="4 5">
    <name type="scientific">Parabacteroides goldsteinii DSM 19448 = WAL 12034</name>
    <dbReference type="NCBI Taxonomy" id="927665"/>
    <lineage>
        <taxon>Bacteria</taxon>
        <taxon>Pseudomonadati</taxon>
        <taxon>Bacteroidota</taxon>
        <taxon>Bacteroidia</taxon>
        <taxon>Bacteroidales</taxon>
        <taxon>Tannerellaceae</taxon>
        <taxon>Parabacteroides</taxon>
    </lineage>
</organism>
<dbReference type="HOGENOM" id="CLU_000445_106_4_10"/>
<dbReference type="InterPro" id="IPR036890">
    <property type="entry name" value="HATPase_C_sf"/>
</dbReference>
<dbReference type="InterPro" id="IPR050640">
    <property type="entry name" value="Bact_2-comp_sensor_kinase"/>
</dbReference>
<dbReference type="InterPro" id="IPR011990">
    <property type="entry name" value="TPR-like_helical_dom_sf"/>
</dbReference>
<feature type="domain" description="Signal transduction histidine kinase internal region" evidence="3">
    <location>
        <begin position="359"/>
        <end position="437"/>
    </location>
</feature>
<dbReference type="RefSeq" id="WP_046147083.1">
    <property type="nucleotide sequence ID" value="NZ_KQ033913.1"/>
</dbReference>
<keyword evidence="2" id="KW-0732">Signal</keyword>
<keyword evidence="1" id="KW-0472">Membrane</keyword>
<keyword evidence="1" id="KW-1133">Transmembrane helix</keyword>
<comment type="caution">
    <text evidence="4">The sequence shown here is derived from an EMBL/GenBank/DDBJ whole genome shotgun (WGS) entry which is preliminary data.</text>
</comment>
<feature type="chain" id="PRO_5002488062" description="Signal transduction histidine kinase internal region domain-containing protein" evidence="2">
    <location>
        <begin position="23"/>
        <end position="565"/>
    </location>
</feature>
<dbReference type="Pfam" id="PF06580">
    <property type="entry name" value="His_kinase"/>
    <property type="match status" value="1"/>
</dbReference>
<keyword evidence="1" id="KW-0812">Transmembrane</keyword>
<dbReference type="SUPFAM" id="SSF55874">
    <property type="entry name" value="ATPase domain of HSP90 chaperone/DNA topoisomerase II/histidine kinase"/>
    <property type="match status" value="1"/>
</dbReference>
<name>A0A0F5IVE1_9BACT</name>
<dbReference type="Gene3D" id="1.25.40.10">
    <property type="entry name" value="Tetratricopeptide repeat domain"/>
    <property type="match status" value="1"/>
</dbReference>
<dbReference type="SUPFAM" id="SSF48452">
    <property type="entry name" value="TPR-like"/>
    <property type="match status" value="2"/>
</dbReference>
<evidence type="ECO:0000313" key="5">
    <source>
        <dbReference type="Proteomes" id="UP000033047"/>
    </source>
</evidence>
<evidence type="ECO:0000259" key="3">
    <source>
        <dbReference type="Pfam" id="PF06580"/>
    </source>
</evidence>
<gene>
    <name evidence="4" type="ORF">HMPREF1535_03748</name>
</gene>
<feature type="transmembrane region" description="Helical" evidence="1">
    <location>
        <begin position="325"/>
        <end position="348"/>
    </location>
</feature>
<dbReference type="PANTHER" id="PTHR34220">
    <property type="entry name" value="SENSOR HISTIDINE KINASE YPDA"/>
    <property type="match status" value="1"/>
</dbReference>
<evidence type="ECO:0000256" key="2">
    <source>
        <dbReference type="SAM" id="SignalP"/>
    </source>
</evidence>
<proteinExistence type="predicted"/>
<dbReference type="AlphaFoldDB" id="A0A0F5IVE1"/>
<evidence type="ECO:0000256" key="1">
    <source>
        <dbReference type="SAM" id="Phobius"/>
    </source>
</evidence>
<reference evidence="4 5" key="1">
    <citation type="submission" date="2013-04" db="EMBL/GenBank/DDBJ databases">
        <title>The Genome Sequence of Parabacteroides goldsteinii DSM 19448.</title>
        <authorList>
            <consortium name="The Broad Institute Genomics Platform"/>
            <person name="Earl A."/>
            <person name="Ward D."/>
            <person name="Feldgarden M."/>
            <person name="Gevers D."/>
            <person name="Martens E."/>
            <person name="Sakamoto M."/>
            <person name="Benno Y."/>
            <person name="Song Y."/>
            <person name="Liu C."/>
            <person name="Lee J."/>
            <person name="Bolanos M."/>
            <person name="Vaisanen M.L."/>
            <person name="Finegold S.M."/>
            <person name="Walker B."/>
            <person name="Young S."/>
            <person name="Zeng Q."/>
            <person name="Gargeya S."/>
            <person name="Fitzgerald M."/>
            <person name="Haas B."/>
            <person name="Abouelleil A."/>
            <person name="Allen A.W."/>
            <person name="Alvarado L."/>
            <person name="Arachchi H.M."/>
            <person name="Berlin A.M."/>
            <person name="Chapman S.B."/>
            <person name="Gainer-Dewar J."/>
            <person name="Goldberg J."/>
            <person name="Griggs A."/>
            <person name="Gujja S."/>
            <person name="Hansen M."/>
            <person name="Howarth C."/>
            <person name="Imamovic A."/>
            <person name="Ireland A."/>
            <person name="Larimer J."/>
            <person name="McCowan C."/>
            <person name="Murphy C."/>
            <person name="Pearson M."/>
            <person name="Poon T.W."/>
            <person name="Priest M."/>
            <person name="Roberts A."/>
            <person name="Saif S."/>
            <person name="Shea T."/>
            <person name="Sisk P."/>
            <person name="Sykes S."/>
            <person name="Wortman J."/>
            <person name="Nusbaum C."/>
            <person name="Birren B."/>
        </authorList>
    </citation>
    <scope>NUCLEOTIDE SEQUENCE [LARGE SCALE GENOMIC DNA]</scope>
    <source>
        <strain evidence="4 5">DSM 19448</strain>
    </source>
</reference>